<name>A0A1T2YSL9_PSEFL</name>
<organism evidence="2 3">
    <name type="scientific">Pseudomonas fluorescens</name>
    <dbReference type="NCBI Taxonomy" id="294"/>
    <lineage>
        <taxon>Bacteria</taxon>
        <taxon>Pseudomonadati</taxon>
        <taxon>Pseudomonadota</taxon>
        <taxon>Gammaproteobacteria</taxon>
        <taxon>Pseudomonadales</taxon>
        <taxon>Pseudomonadaceae</taxon>
        <taxon>Pseudomonas</taxon>
    </lineage>
</organism>
<reference evidence="2 3" key="1">
    <citation type="submission" date="2016-12" db="EMBL/GenBank/DDBJ databases">
        <title>Draft genome sequences of seven strains of Pseudomonas fluorescens that produce 4-formylaminooxyvinylglycine.</title>
        <authorList>
            <person name="Okrent R.A."/>
            <person name="Manning V.A."/>
            <person name="Trippe K.M."/>
        </authorList>
    </citation>
    <scope>NUCLEOTIDE SEQUENCE [LARGE SCALE GENOMIC DNA]</scope>
    <source>
        <strain evidence="2 3">P5A</strain>
    </source>
</reference>
<dbReference type="EMBL" id="MSDF01000016">
    <property type="protein sequence ID" value="OPA94819.1"/>
    <property type="molecule type" value="Genomic_DNA"/>
</dbReference>
<dbReference type="InterPro" id="IPR037053">
    <property type="entry name" value="Phage_tail_collar_dom_sf"/>
</dbReference>
<dbReference type="OrthoDB" id="9810174at2"/>
<dbReference type="Pfam" id="PF07484">
    <property type="entry name" value="Collar"/>
    <property type="match status" value="1"/>
</dbReference>
<feature type="domain" description="Phage tail collar" evidence="1">
    <location>
        <begin position="6"/>
        <end position="62"/>
    </location>
</feature>
<dbReference type="SUPFAM" id="SSF88874">
    <property type="entry name" value="Receptor-binding domain of short tail fibre protein gp12"/>
    <property type="match status" value="1"/>
</dbReference>
<dbReference type="AlphaFoldDB" id="A0A1T2YSL9"/>
<dbReference type="Proteomes" id="UP000190965">
    <property type="component" value="Unassembled WGS sequence"/>
</dbReference>
<accession>A0A1T2YSL9</accession>
<evidence type="ECO:0000313" key="2">
    <source>
        <dbReference type="EMBL" id="OPA94819.1"/>
    </source>
</evidence>
<dbReference type="Gene3D" id="3.90.1340.10">
    <property type="entry name" value="Phage tail collar domain"/>
    <property type="match status" value="1"/>
</dbReference>
<proteinExistence type="predicted"/>
<comment type="caution">
    <text evidence="2">The sequence shown here is derived from an EMBL/GenBank/DDBJ whole genome shotgun (WGS) entry which is preliminary data.</text>
</comment>
<evidence type="ECO:0000313" key="3">
    <source>
        <dbReference type="Proteomes" id="UP000190965"/>
    </source>
</evidence>
<protein>
    <submittedName>
        <fullName evidence="2">Phage tail protein</fullName>
    </submittedName>
</protein>
<dbReference type="RefSeq" id="WP_078740070.1">
    <property type="nucleotide sequence ID" value="NZ_MSDF01000016.1"/>
</dbReference>
<dbReference type="InterPro" id="IPR011083">
    <property type="entry name" value="Phage_tail_collar_dom"/>
</dbReference>
<sequence length="196" mass="19879">MEVFIGTIQPFAFDFAPRDWALCNGQAMPIAQYQALFSLLGVIYGGNGTTTFLLPNLQGRMPIGQGPGAGLTPRVIGQVSGTESVTATLLNLPTHTHAIAPITVTTSVQLAVPATNPVTLPTATNSFIGASGGGPGSASIYSDQQGATPVALQGVSNTVGGGAITPTGQGQPLGIMNPFLAINFSIALNGIFPSRS</sequence>
<gene>
    <name evidence="2" type="ORF">BFW87_12215</name>
</gene>
<evidence type="ECO:0000259" key="1">
    <source>
        <dbReference type="Pfam" id="PF07484"/>
    </source>
</evidence>